<accession>A0A9P5X077</accession>
<dbReference type="PANTHER" id="PTHR12320:SF84">
    <property type="entry name" value="PROTEIN PHOSPHATASE"/>
    <property type="match status" value="1"/>
</dbReference>
<dbReference type="EC" id="3.1.3.16" evidence="1"/>
<organism evidence="3 4">
    <name type="scientific">Macrolepiota fuliginosa MF-IS2</name>
    <dbReference type="NCBI Taxonomy" id="1400762"/>
    <lineage>
        <taxon>Eukaryota</taxon>
        <taxon>Fungi</taxon>
        <taxon>Dikarya</taxon>
        <taxon>Basidiomycota</taxon>
        <taxon>Agaricomycotina</taxon>
        <taxon>Agaricomycetes</taxon>
        <taxon>Agaricomycetidae</taxon>
        <taxon>Agaricales</taxon>
        <taxon>Agaricineae</taxon>
        <taxon>Agaricaceae</taxon>
        <taxon>Macrolepiota</taxon>
    </lineage>
</organism>
<dbReference type="AlphaFoldDB" id="A0A9P5X077"/>
<dbReference type="Proteomes" id="UP000807342">
    <property type="component" value="Unassembled WGS sequence"/>
</dbReference>
<feature type="compositionally biased region" description="Pro residues" evidence="2">
    <location>
        <begin position="78"/>
        <end position="90"/>
    </location>
</feature>
<gene>
    <name evidence="3" type="ORF">P691DRAFT_766090</name>
</gene>
<comment type="similarity">
    <text evidence="1">Belongs to the PP2C family.</text>
</comment>
<comment type="catalytic activity">
    <reaction evidence="1">
        <text>O-phospho-L-seryl-[protein] + H2O = L-seryl-[protein] + phosphate</text>
        <dbReference type="Rhea" id="RHEA:20629"/>
        <dbReference type="Rhea" id="RHEA-COMP:9863"/>
        <dbReference type="Rhea" id="RHEA-COMP:11604"/>
        <dbReference type="ChEBI" id="CHEBI:15377"/>
        <dbReference type="ChEBI" id="CHEBI:29999"/>
        <dbReference type="ChEBI" id="CHEBI:43474"/>
        <dbReference type="ChEBI" id="CHEBI:83421"/>
        <dbReference type="EC" id="3.1.3.16"/>
    </reaction>
</comment>
<evidence type="ECO:0000313" key="3">
    <source>
        <dbReference type="EMBL" id="KAF9441600.1"/>
    </source>
</evidence>
<keyword evidence="1" id="KW-0464">Manganese</keyword>
<feature type="compositionally biased region" description="Low complexity" evidence="2">
    <location>
        <begin position="145"/>
        <end position="178"/>
    </location>
</feature>
<dbReference type="OrthoDB" id="60843at2759"/>
<dbReference type="GO" id="GO:0004722">
    <property type="term" value="F:protein serine/threonine phosphatase activity"/>
    <property type="evidence" value="ECO:0007669"/>
    <property type="project" value="UniProtKB-EC"/>
</dbReference>
<keyword evidence="4" id="KW-1185">Reference proteome</keyword>
<feature type="region of interest" description="Disordered" evidence="2">
    <location>
        <begin position="133"/>
        <end position="178"/>
    </location>
</feature>
<comment type="caution">
    <text evidence="3">The sequence shown here is derived from an EMBL/GenBank/DDBJ whole genome shotgun (WGS) entry which is preliminary data.</text>
</comment>
<dbReference type="SUPFAM" id="SSF81606">
    <property type="entry name" value="PP2C-like"/>
    <property type="match status" value="1"/>
</dbReference>
<comment type="cofactor">
    <cofactor evidence="1">
        <name>Mn(2+)</name>
        <dbReference type="ChEBI" id="CHEBI:29035"/>
    </cofactor>
</comment>
<comment type="catalytic activity">
    <reaction evidence="1">
        <text>O-phospho-L-threonyl-[protein] + H2O = L-threonyl-[protein] + phosphate</text>
        <dbReference type="Rhea" id="RHEA:47004"/>
        <dbReference type="Rhea" id="RHEA-COMP:11060"/>
        <dbReference type="Rhea" id="RHEA-COMP:11605"/>
        <dbReference type="ChEBI" id="CHEBI:15377"/>
        <dbReference type="ChEBI" id="CHEBI:30013"/>
        <dbReference type="ChEBI" id="CHEBI:43474"/>
        <dbReference type="ChEBI" id="CHEBI:61977"/>
        <dbReference type="EC" id="3.1.3.16"/>
    </reaction>
</comment>
<evidence type="ECO:0000256" key="2">
    <source>
        <dbReference type="SAM" id="MobiDB-lite"/>
    </source>
</evidence>
<proteinExistence type="inferred from homology"/>
<keyword evidence="1" id="KW-0479">Metal-binding</keyword>
<comment type="cofactor">
    <cofactor evidence="1">
        <name>Mg(2+)</name>
        <dbReference type="ChEBI" id="CHEBI:18420"/>
    </cofactor>
</comment>
<feature type="compositionally biased region" description="Low complexity" evidence="2">
    <location>
        <begin position="27"/>
        <end position="36"/>
    </location>
</feature>
<evidence type="ECO:0000256" key="1">
    <source>
        <dbReference type="RuleBase" id="RU366020"/>
    </source>
</evidence>
<keyword evidence="1" id="KW-0904">Protein phosphatase</keyword>
<dbReference type="GO" id="GO:0046872">
    <property type="term" value="F:metal ion binding"/>
    <property type="evidence" value="ECO:0007669"/>
    <property type="project" value="UniProtKB-UniRule"/>
</dbReference>
<sequence length="335" mass="36091">MSSSLPTSWTLHNMFASSTPLPPPEPAASEPSYLSEWDQEDLEADLEDSLDELSEGIDILQILKWAYNTTLKAHIIPPPQTHNSIPPPPTTATATTSPSSPSPPPSLTAEPSISKRGSTKPLLVGSSTALLTVLDHPPRPTHAPTSSLSLTSNQASTLTSSASTSSAQKKATKTPFTATTATATATTGTTPINNNNPTPVECELECGLAGYDAVIKIAHVSDCMGMLVCGEDIVWRLEEMWWDFNTPVQLGPSTSQAVTPHNSVQVIALPVKADDILILVSDGLSDNLWDEDVLDEVLQFKKSFLLRRTKLWPLLLPLLLCPLTQRTKQRNQSAK</sequence>
<dbReference type="PANTHER" id="PTHR12320">
    <property type="entry name" value="PROTEIN PHOSPHATASE 2C"/>
    <property type="match status" value="1"/>
</dbReference>
<dbReference type="InterPro" id="IPR039123">
    <property type="entry name" value="PPTC7"/>
</dbReference>
<dbReference type="EMBL" id="MU151845">
    <property type="protein sequence ID" value="KAF9441600.1"/>
    <property type="molecule type" value="Genomic_DNA"/>
</dbReference>
<protein>
    <recommendedName>
        <fullName evidence="1">Protein phosphatase</fullName>
        <ecNumber evidence="1">3.1.3.16</ecNumber>
    </recommendedName>
</protein>
<keyword evidence="1" id="KW-0460">Magnesium</keyword>
<feature type="region of interest" description="Disordered" evidence="2">
    <location>
        <begin position="78"/>
        <end position="120"/>
    </location>
</feature>
<reference evidence="3" key="1">
    <citation type="submission" date="2020-11" db="EMBL/GenBank/DDBJ databases">
        <authorList>
            <consortium name="DOE Joint Genome Institute"/>
            <person name="Ahrendt S."/>
            <person name="Riley R."/>
            <person name="Andreopoulos W."/>
            <person name="Labutti K."/>
            <person name="Pangilinan J."/>
            <person name="Ruiz-Duenas F.J."/>
            <person name="Barrasa J.M."/>
            <person name="Sanchez-Garcia M."/>
            <person name="Camarero S."/>
            <person name="Miyauchi S."/>
            <person name="Serrano A."/>
            <person name="Linde D."/>
            <person name="Babiker R."/>
            <person name="Drula E."/>
            <person name="Ayuso-Fernandez I."/>
            <person name="Pacheco R."/>
            <person name="Padilla G."/>
            <person name="Ferreira P."/>
            <person name="Barriuso J."/>
            <person name="Kellner H."/>
            <person name="Castanera R."/>
            <person name="Alfaro M."/>
            <person name="Ramirez L."/>
            <person name="Pisabarro A.G."/>
            <person name="Kuo A."/>
            <person name="Tritt A."/>
            <person name="Lipzen A."/>
            <person name="He G."/>
            <person name="Yan M."/>
            <person name="Ng V."/>
            <person name="Cullen D."/>
            <person name="Martin F."/>
            <person name="Rosso M.-N."/>
            <person name="Henrissat B."/>
            <person name="Hibbett D."/>
            <person name="Martinez A.T."/>
            <person name="Grigoriev I.V."/>
        </authorList>
    </citation>
    <scope>NUCLEOTIDE SEQUENCE</scope>
    <source>
        <strain evidence="3">MF-IS2</strain>
    </source>
</reference>
<evidence type="ECO:0000313" key="4">
    <source>
        <dbReference type="Proteomes" id="UP000807342"/>
    </source>
</evidence>
<dbReference type="InterPro" id="IPR036457">
    <property type="entry name" value="PPM-type-like_dom_sf"/>
</dbReference>
<keyword evidence="1" id="KW-0378">Hydrolase</keyword>
<name>A0A9P5X077_9AGAR</name>
<feature type="region of interest" description="Disordered" evidence="2">
    <location>
        <begin position="13"/>
        <end position="38"/>
    </location>
</feature>